<evidence type="ECO:0000313" key="2">
    <source>
        <dbReference type="Proteomes" id="UP001237448"/>
    </source>
</evidence>
<name>A0ABU0FB34_9HYPH</name>
<dbReference type="InterPro" id="IPR025427">
    <property type="entry name" value="DUF4160"/>
</dbReference>
<dbReference type="RefSeq" id="WP_307424749.1">
    <property type="nucleotide sequence ID" value="NZ_JAUSVK010000001.1"/>
</dbReference>
<reference evidence="1 2" key="1">
    <citation type="submission" date="2023-07" db="EMBL/GenBank/DDBJ databases">
        <title>Genomic Encyclopedia of Type Strains, Phase IV (KMG-IV): sequencing the most valuable type-strain genomes for metagenomic binning, comparative biology and taxonomic classification.</title>
        <authorList>
            <person name="Goeker M."/>
        </authorList>
    </citation>
    <scope>NUCLEOTIDE SEQUENCE [LARGE SCALE GENOMIC DNA]</scope>
    <source>
        <strain evidence="1 2">DSM 5896</strain>
    </source>
</reference>
<organism evidence="1 2">
    <name type="scientific">Labrys monachus</name>
    <dbReference type="NCBI Taxonomy" id="217067"/>
    <lineage>
        <taxon>Bacteria</taxon>
        <taxon>Pseudomonadati</taxon>
        <taxon>Pseudomonadota</taxon>
        <taxon>Alphaproteobacteria</taxon>
        <taxon>Hyphomicrobiales</taxon>
        <taxon>Xanthobacteraceae</taxon>
        <taxon>Labrys</taxon>
    </lineage>
</organism>
<evidence type="ECO:0008006" key="3">
    <source>
        <dbReference type="Google" id="ProtNLM"/>
    </source>
</evidence>
<dbReference type="Proteomes" id="UP001237448">
    <property type="component" value="Unassembled WGS sequence"/>
</dbReference>
<keyword evidence="2" id="KW-1185">Reference proteome</keyword>
<proteinExistence type="predicted"/>
<sequence length="80" mass="9497">MPVVLRLDGFTFFFYSNEGNPREPAHIHVRRGRDEAKFWLTPAVSLSYNDGLDARSLNRVQRMVEDHRVQLERAWNEYFA</sequence>
<accession>A0ABU0FB34</accession>
<comment type="caution">
    <text evidence="1">The sequence shown here is derived from an EMBL/GenBank/DDBJ whole genome shotgun (WGS) entry which is preliminary data.</text>
</comment>
<evidence type="ECO:0000313" key="1">
    <source>
        <dbReference type="EMBL" id="MDQ0391819.1"/>
    </source>
</evidence>
<gene>
    <name evidence="1" type="ORF">J3R73_001611</name>
</gene>
<dbReference type="Pfam" id="PF13711">
    <property type="entry name" value="DUF4160"/>
    <property type="match status" value="1"/>
</dbReference>
<dbReference type="EMBL" id="JAUSVK010000001">
    <property type="protein sequence ID" value="MDQ0391819.1"/>
    <property type="molecule type" value="Genomic_DNA"/>
</dbReference>
<protein>
    <recommendedName>
        <fullName evidence="3">DUF4160 domain-containing protein</fullName>
    </recommendedName>
</protein>